<accession>A0A6A3AF60</accession>
<evidence type="ECO:0000313" key="3">
    <source>
        <dbReference type="EMBL" id="KAE8702357.1"/>
    </source>
</evidence>
<dbReference type="InterPro" id="IPR046867">
    <property type="entry name" value="AldOxase/xan_DH_MoCoBD2"/>
</dbReference>
<protein>
    <recommendedName>
        <fullName evidence="2">Aldehyde oxidase/xanthine dehydrogenase second molybdopterin binding domain-containing protein</fullName>
    </recommendedName>
</protein>
<dbReference type="EMBL" id="VEPZ02001008">
    <property type="protein sequence ID" value="KAE8702357.1"/>
    <property type="molecule type" value="Genomic_DNA"/>
</dbReference>
<dbReference type="GO" id="GO:0005506">
    <property type="term" value="F:iron ion binding"/>
    <property type="evidence" value="ECO:0007669"/>
    <property type="project" value="InterPro"/>
</dbReference>
<dbReference type="Pfam" id="PF14223">
    <property type="entry name" value="Retrotran_gag_2"/>
    <property type="match status" value="1"/>
</dbReference>
<name>A0A6A3AF60_HIBSY</name>
<reference evidence="3" key="1">
    <citation type="submission" date="2019-09" db="EMBL/GenBank/DDBJ databases">
        <title>Draft genome information of white flower Hibiscus syriacus.</title>
        <authorList>
            <person name="Kim Y.-M."/>
        </authorList>
    </citation>
    <scope>NUCLEOTIDE SEQUENCE [LARGE SCALE GENOMIC DNA]</scope>
    <source>
        <strain evidence="3">YM2019G1</strain>
    </source>
</reference>
<evidence type="ECO:0000256" key="1">
    <source>
        <dbReference type="SAM" id="MobiDB-lite"/>
    </source>
</evidence>
<proteinExistence type="predicted"/>
<feature type="region of interest" description="Disordered" evidence="1">
    <location>
        <begin position="1"/>
        <end position="24"/>
    </location>
</feature>
<dbReference type="InterPro" id="IPR016208">
    <property type="entry name" value="Ald_Oxase/xanthine_DH-like"/>
</dbReference>
<dbReference type="Gene3D" id="3.30.365.10">
    <property type="entry name" value="Aldehyde oxidase/xanthine dehydrogenase, molybdopterin binding domain"/>
    <property type="match status" value="1"/>
</dbReference>
<organism evidence="3 4">
    <name type="scientific">Hibiscus syriacus</name>
    <name type="common">Rose of Sharon</name>
    <dbReference type="NCBI Taxonomy" id="106335"/>
    <lineage>
        <taxon>Eukaryota</taxon>
        <taxon>Viridiplantae</taxon>
        <taxon>Streptophyta</taxon>
        <taxon>Embryophyta</taxon>
        <taxon>Tracheophyta</taxon>
        <taxon>Spermatophyta</taxon>
        <taxon>Magnoliopsida</taxon>
        <taxon>eudicotyledons</taxon>
        <taxon>Gunneridae</taxon>
        <taxon>Pentapetalae</taxon>
        <taxon>rosids</taxon>
        <taxon>malvids</taxon>
        <taxon>Malvales</taxon>
        <taxon>Malvaceae</taxon>
        <taxon>Malvoideae</taxon>
        <taxon>Hibiscus</taxon>
    </lineage>
</organism>
<feature type="compositionally biased region" description="Basic and acidic residues" evidence="1">
    <location>
        <begin position="1"/>
        <end position="19"/>
    </location>
</feature>
<dbReference type="PANTHER" id="PTHR45444:SF3">
    <property type="entry name" value="XANTHINE DEHYDROGENASE"/>
    <property type="match status" value="1"/>
</dbReference>
<comment type="caution">
    <text evidence="3">The sequence shown here is derived from an EMBL/GenBank/DDBJ whole genome shotgun (WGS) entry which is preliminary data.</text>
</comment>
<dbReference type="Pfam" id="PF20256">
    <property type="entry name" value="MoCoBD_2"/>
    <property type="match status" value="1"/>
</dbReference>
<sequence>MDFARENPNKEPVEEDKSYGKACGRPPDATANIGLLPIFERPGSPAAALVNVYTDGTVLVTHGGVEMGQGLHTKVAQVAASAVNIPLTSVFISDTSTDKVPNAAPTAASVSSDMRSQTVQKEGFSYDLSTEEVEVLDEDCLVDYSGAFPTIKESMINTLIVRFLGRTIGKVIKVDYNTHAGERGKFARLAVMVDLNKPLKFCIVRTCKENCESSTTGKEDAIEIIDNQIQAATLVQPMKHGDPNMEQHGTARVCTGNVPRGRVRLNTWGTFRERYLNITCVPGQEHSTVPMNHFSMWQSEVLDAPFQHGLDNAIEGEKSDDVEEKEWKMINRLTCGTIRSCLSREQKYAFSKETSTSKLWKALEEKFLKKSDKNKLYMKKRLFRFNYVPCTTMTDHIC</sequence>
<dbReference type="InterPro" id="IPR037165">
    <property type="entry name" value="AldOxase/xan_DH_Mopterin-bd_sf"/>
</dbReference>
<dbReference type="SUPFAM" id="SSF56003">
    <property type="entry name" value="Molybdenum cofactor-binding domain"/>
    <property type="match status" value="1"/>
</dbReference>
<feature type="domain" description="Aldehyde oxidase/xanthine dehydrogenase second molybdopterin binding" evidence="2">
    <location>
        <begin position="36"/>
        <end position="120"/>
    </location>
</feature>
<dbReference type="GO" id="GO:0016491">
    <property type="term" value="F:oxidoreductase activity"/>
    <property type="evidence" value="ECO:0007669"/>
    <property type="project" value="InterPro"/>
</dbReference>
<evidence type="ECO:0000313" key="4">
    <source>
        <dbReference type="Proteomes" id="UP000436088"/>
    </source>
</evidence>
<dbReference type="AlphaFoldDB" id="A0A6A3AF60"/>
<dbReference type="Proteomes" id="UP000436088">
    <property type="component" value="Unassembled WGS sequence"/>
</dbReference>
<dbReference type="PANTHER" id="PTHR45444">
    <property type="entry name" value="XANTHINE DEHYDROGENASE"/>
    <property type="match status" value="1"/>
</dbReference>
<keyword evidence="4" id="KW-1185">Reference proteome</keyword>
<evidence type="ECO:0000259" key="2">
    <source>
        <dbReference type="Pfam" id="PF20256"/>
    </source>
</evidence>
<gene>
    <name evidence="3" type="ORF">F3Y22_tig00110483pilonHSYRG00299</name>
</gene>